<dbReference type="Proteomes" id="UP001375240">
    <property type="component" value="Unassembled WGS sequence"/>
</dbReference>
<keyword evidence="3" id="KW-1185">Reference proteome</keyword>
<evidence type="ECO:0000313" key="2">
    <source>
        <dbReference type="EMBL" id="KAK6340758.1"/>
    </source>
</evidence>
<feature type="transmembrane region" description="Helical" evidence="1">
    <location>
        <begin position="75"/>
        <end position="98"/>
    </location>
</feature>
<keyword evidence="1" id="KW-1133">Transmembrane helix</keyword>
<protein>
    <submittedName>
        <fullName evidence="2">Uncharacterized protein</fullName>
    </submittedName>
</protein>
<evidence type="ECO:0000313" key="3">
    <source>
        <dbReference type="Proteomes" id="UP001375240"/>
    </source>
</evidence>
<evidence type="ECO:0000256" key="1">
    <source>
        <dbReference type="SAM" id="Phobius"/>
    </source>
</evidence>
<keyword evidence="1" id="KW-0812">Transmembrane</keyword>
<name>A0AAV9UJK7_9PEZI</name>
<proteinExistence type="predicted"/>
<keyword evidence="1" id="KW-0472">Membrane</keyword>
<dbReference type="AlphaFoldDB" id="A0AAV9UJK7"/>
<comment type="caution">
    <text evidence="2">The sequence shown here is derived from an EMBL/GenBank/DDBJ whole genome shotgun (WGS) entry which is preliminary data.</text>
</comment>
<accession>A0AAV9UJK7</accession>
<reference evidence="2 3" key="1">
    <citation type="submission" date="2019-10" db="EMBL/GenBank/DDBJ databases">
        <authorList>
            <person name="Palmer J.M."/>
        </authorList>
    </citation>
    <scope>NUCLEOTIDE SEQUENCE [LARGE SCALE GENOMIC DNA]</scope>
    <source>
        <strain evidence="2 3">TWF696</strain>
    </source>
</reference>
<dbReference type="EMBL" id="JAVHNQ010000008">
    <property type="protein sequence ID" value="KAK6340758.1"/>
    <property type="molecule type" value="Genomic_DNA"/>
</dbReference>
<organism evidence="2 3">
    <name type="scientific">Orbilia brochopaga</name>
    <dbReference type="NCBI Taxonomy" id="3140254"/>
    <lineage>
        <taxon>Eukaryota</taxon>
        <taxon>Fungi</taxon>
        <taxon>Dikarya</taxon>
        <taxon>Ascomycota</taxon>
        <taxon>Pezizomycotina</taxon>
        <taxon>Orbiliomycetes</taxon>
        <taxon>Orbiliales</taxon>
        <taxon>Orbiliaceae</taxon>
        <taxon>Orbilia</taxon>
    </lineage>
</organism>
<gene>
    <name evidence="2" type="ORF">TWF696_009079</name>
</gene>
<sequence>MSGLPEYRRDSSDNIHVIYPANTDFNKMKAWEGYVPPRYTGAAPAPAPMPVTAPIVIAAPEPREDRVLGLKRRTFWILLVLLILLIIGLAVGISVGVASSIKKSNSNSGNASAQDANAGPATVTVGEPTITPVSAAPTTLIVTSLVPTTATETSVVTPTPTPINHCQQIWKGTAPFCNGKCDVGFTAVRESSSANACDESSGDTVIDSCAGLSGNSCWTGSKVLCQQCQVIEESK</sequence>